<dbReference type="InterPro" id="IPR011042">
    <property type="entry name" value="6-blade_b-propeller_TolB-like"/>
</dbReference>
<dbReference type="RefSeq" id="WP_379034600.1">
    <property type="nucleotide sequence ID" value="NZ_JBHTLN010000002.1"/>
</dbReference>
<reference evidence="3" key="1">
    <citation type="journal article" date="2019" name="Int. J. Syst. Evol. Microbiol.">
        <title>The Global Catalogue of Microorganisms (GCM) 10K type strain sequencing project: providing services to taxonomists for standard genome sequencing and annotation.</title>
        <authorList>
            <consortium name="The Broad Institute Genomics Platform"/>
            <consortium name="The Broad Institute Genome Sequencing Center for Infectious Disease"/>
            <person name="Wu L."/>
            <person name="Ma J."/>
        </authorList>
    </citation>
    <scope>NUCLEOTIDE SEQUENCE [LARGE SCALE GENOMIC DNA]</scope>
    <source>
        <strain evidence="3">CCUG 58411</strain>
    </source>
</reference>
<comment type="caution">
    <text evidence="2">The sequence shown here is derived from an EMBL/GenBank/DDBJ whole genome shotgun (WGS) entry which is preliminary data.</text>
</comment>
<accession>A0ABW3PLP2</accession>
<dbReference type="Gene3D" id="2.120.10.30">
    <property type="entry name" value="TolB, C-terminal domain"/>
    <property type="match status" value="1"/>
</dbReference>
<name>A0ABW3PLP2_9PROT</name>
<evidence type="ECO:0000313" key="2">
    <source>
        <dbReference type="EMBL" id="MFD1123165.1"/>
    </source>
</evidence>
<dbReference type="Pfam" id="PF22807">
    <property type="entry name" value="TrAA12"/>
    <property type="match status" value="1"/>
</dbReference>
<dbReference type="GO" id="GO:0004860">
    <property type="term" value="F:protein kinase inhibitor activity"/>
    <property type="evidence" value="ECO:0007669"/>
    <property type="project" value="UniProtKB-KW"/>
</dbReference>
<dbReference type="Proteomes" id="UP001597206">
    <property type="component" value="Unassembled WGS sequence"/>
</dbReference>
<dbReference type="InterPro" id="IPR054539">
    <property type="entry name" value="Beta-prop_PDH"/>
</dbReference>
<sequence>MSLHFSHKPFIRKPVISKMGVAALLSQLVFSAHVAVAETNVAAKVALPIQSYILQPAELPPPAISELKVPQGFSVSKVAENVGNARVLAISPQGNLYVTRREQGDVLMLPKTGDTFGKPVRVASRSGMHGIAFRGDTVYMVTVKEVFTAPVLADGRFGPLKMIITDLPDAGQHHDRTIAIGPDDMLYISVGSTCNECIETNIENATMLRSTLDGKKRVIFASGLRNTIGFDWSPHTGELWGMDHGIDWLGDDVTPEEVNKIEQGKRYGWPYIFGNNVENPRLVPSGKLEKSEWKKTSVPMVLGYTGHAAPMQMAFYNAGQFPAEYRNDAFVAMHGSWNRQNPSGYEIVRIHFENGKAVSIAPFLTGFVSNKGQSGRPFGLVTDKQGNLLFSDDVNGVIYKVSYKGDGKAAANPPSAIPADSMKQQAVQGSGVQIATLRTETEIAGKQARKLTVSSPAFADGEKIPDSHSSYDQDASFELNWSKGPTTTQSYAIIMEDPDAKPVTPVVHWVAWNIGKEITTLREGLQKQDRLEDKAERMDGLMQGQATTGKIGYVGPKPPAGDPPHHYHVQVFALDRVLQIPPGANRDTLLKAMADHVIAKGELVGTFQRPEKPAKP</sequence>
<dbReference type="InterPro" id="IPR011041">
    <property type="entry name" value="Quinoprot_gluc/sorb_DH_b-prop"/>
</dbReference>
<dbReference type="CDD" id="cd00865">
    <property type="entry name" value="PEBP_bact_arch"/>
    <property type="match status" value="1"/>
</dbReference>
<dbReference type="EMBL" id="JBHTLN010000002">
    <property type="protein sequence ID" value="MFD1123165.1"/>
    <property type="molecule type" value="Genomic_DNA"/>
</dbReference>
<dbReference type="PANTHER" id="PTHR19328">
    <property type="entry name" value="HEDGEHOG-INTERACTING PROTEIN"/>
    <property type="match status" value="1"/>
</dbReference>
<dbReference type="SUPFAM" id="SSF49777">
    <property type="entry name" value="PEBP-like"/>
    <property type="match status" value="1"/>
</dbReference>
<keyword evidence="3" id="KW-1185">Reference proteome</keyword>
<dbReference type="Gene3D" id="3.90.280.10">
    <property type="entry name" value="PEBP-like"/>
    <property type="match status" value="1"/>
</dbReference>
<feature type="domain" description="Pyrroloquinoline quinone-dependent pyranose dehydrogenase beta-propeller" evidence="1">
    <location>
        <begin position="68"/>
        <end position="402"/>
    </location>
</feature>
<proteinExistence type="predicted"/>
<dbReference type="Pfam" id="PF01161">
    <property type="entry name" value="PBP"/>
    <property type="match status" value="1"/>
</dbReference>
<dbReference type="InterPro" id="IPR036610">
    <property type="entry name" value="PEBP-like_sf"/>
</dbReference>
<gene>
    <name evidence="2" type="ORF">ACFQ2T_11660</name>
</gene>
<keyword evidence="2" id="KW-0649">Protein kinase inhibitor</keyword>
<dbReference type="PANTHER" id="PTHR19328:SF53">
    <property type="entry name" value="MEMBRANE PROTEIN"/>
    <property type="match status" value="1"/>
</dbReference>
<organism evidence="2 3">
    <name type="scientific">Methylophilus flavus</name>
    <dbReference type="NCBI Taxonomy" id="640084"/>
    <lineage>
        <taxon>Bacteria</taxon>
        <taxon>Pseudomonadati</taxon>
        <taxon>Pseudomonadota</taxon>
        <taxon>Betaproteobacteria</taxon>
        <taxon>Nitrosomonadales</taxon>
        <taxon>Methylophilaceae</taxon>
        <taxon>Methylophilus</taxon>
    </lineage>
</organism>
<dbReference type="InterPro" id="IPR005247">
    <property type="entry name" value="YbhB_YbcL/LppC-like"/>
</dbReference>
<dbReference type="NCBIfam" id="TIGR00481">
    <property type="entry name" value="YbhB/YbcL family Raf kinase inhibitor-like protein"/>
    <property type="match status" value="1"/>
</dbReference>
<protein>
    <submittedName>
        <fullName evidence="2">YbhB/YbcL family Raf kinase inhibitor-like protein</fullName>
    </submittedName>
</protein>
<evidence type="ECO:0000313" key="3">
    <source>
        <dbReference type="Proteomes" id="UP001597206"/>
    </source>
</evidence>
<dbReference type="SUPFAM" id="SSF50952">
    <property type="entry name" value="Soluble quinoprotein glucose dehydrogenase"/>
    <property type="match status" value="1"/>
</dbReference>
<evidence type="ECO:0000259" key="1">
    <source>
        <dbReference type="Pfam" id="PF22807"/>
    </source>
</evidence>
<dbReference type="InterPro" id="IPR008914">
    <property type="entry name" value="PEBP"/>
</dbReference>